<sequence length="360" mass="41250">MTDSNSGPSSLEEGSDKPVRQKRWLSFMFSKKVPPIPLDDERKIHPMYRSNFLSRTMFWWVTPLMKVGYERTITPDDLFKLDDTMEIEKLSEIFEGHLMKRITYYQNQHLTKKYQERNETSETSTVDRETDLEDFILPKGALFMALYHTFYFQFVKGIIQMSIQAAGTSLQPLLLKKLTEFVQMKALGFSAVIGKGIGYSFGTAVFIAFNGIMINHAFYNAMMVGAKTKSVLIRTILKKSFVLNQLARHKYPEGKINALITTDLNRIDFAGIAIPIIVSTPFSVVISIALLIHNIGVYAFISLGLFFICSVALGTMMKSMIKLRVKAQEYTDIRISLVKEILKNFKMIKYYSWESPILQN</sequence>
<dbReference type="EMBL" id="BSXS01000182">
    <property type="protein sequence ID" value="GME71268.1"/>
    <property type="molecule type" value="Genomic_DNA"/>
</dbReference>
<protein>
    <submittedName>
        <fullName evidence="1">Unnamed protein product</fullName>
    </submittedName>
</protein>
<comment type="caution">
    <text evidence="1">The sequence shown here is derived from an EMBL/GenBank/DDBJ whole genome shotgun (WGS) entry which is preliminary data.</text>
</comment>
<gene>
    <name evidence="1" type="ORF">Amon02_000052200</name>
</gene>
<proteinExistence type="predicted"/>
<keyword evidence="2" id="KW-1185">Reference proteome</keyword>
<evidence type="ECO:0000313" key="2">
    <source>
        <dbReference type="Proteomes" id="UP001165064"/>
    </source>
</evidence>
<dbReference type="Proteomes" id="UP001165064">
    <property type="component" value="Unassembled WGS sequence"/>
</dbReference>
<organism evidence="1 2">
    <name type="scientific">Ambrosiozyma monospora</name>
    <name type="common">Yeast</name>
    <name type="synonym">Endomycopsis monosporus</name>
    <dbReference type="NCBI Taxonomy" id="43982"/>
    <lineage>
        <taxon>Eukaryota</taxon>
        <taxon>Fungi</taxon>
        <taxon>Dikarya</taxon>
        <taxon>Ascomycota</taxon>
        <taxon>Saccharomycotina</taxon>
        <taxon>Pichiomycetes</taxon>
        <taxon>Pichiales</taxon>
        <taxon>Pichiaceae</taxon>
        <taxon>Ambrosiozyma</taxon>
    </lineage>
</organism>
<evidence type="ECO:0000313" key="1">
    <source>
        <dbReference type="EMBL" id="GME71268.1"/>
    </source>
</evidence>
<reference evidence="1" key="1">
    <citation type="submission" date="2023-04" db="EMBL/GenBank/DDBJ databases">
        <title>Ambrosiozyma monospora NBRC 10751.</title>
        <authorList>
            <person name="Ichikawa N."/>
            <person name="Sato H."/>
            <person name="Tonouchi N."/>
        </authorList>
    </citation>
    <scope>NUCLEOTIDE SEQUENCE</scope>
    <source>
        <strain evidence="1">NBRC 10751</strain>
    </source>
</reference>
<accession>A0ACB5STM7</accession>
<name>A0ACB5STM7_AMBMO</name>